<comment type="caution">
    <text evidence="2">The sequence shown here is derived from an EMBL/GenBank/DDBJ whole genome shotgun (WGS) entry which is preliminary data.</text>
</comment>
<proteinExistence type="predicted"/>
<keyword evidence="3" id="KW-1185">Reference proteome</keyword>
<feature type="non-terminal residue" evidence="2">
    <location>
        <position position="202"/>
    </location>
</feature>
<dbReference type="AlphaFoldDB" id="A0A3N9WN47"/>
<accession>A0A3N9WN47</accession>
<dbReference type="EMBL" id="QGSY01000316">
    <property type="protein sequence ID" value="RQX02286.1"/>
    <property type="molecule type" value="Genomic_DNA"/>
</dbReference>
<gene>
    <name evidence="2" type="ORF">DLJ58_31395</name>
</gene>
<feature type="compositionally biased region" description="Pro residues" evidence="1">
    <location>
        <begin position="137"/>
        <end position="147"/>
    </location>
</feature>
<sequence>MQSVGPYRFTHMLGTCPVGKAWAAIDEQGRFVTVAVLDAAAANTPGWREAFTGTANAMSQRPGGEAFAYADFFADEPWAAYPAESGPGAEKLFRALGQEYHPVPTAQAGATKQDDSPEPVSGVPRQPSGPPQSVSGPPHPVSAPPQPVSGVPQPTSGAPIAPWALHSGALPSVPPAPPPAPAPPPGDDAPPSPAPVSGAPMD</sequence>
<protein>
    <submittedName>
        <fullName evidence="2">Uncharacterized protein</fullName>
    </submittedName>
</protein>
<evidence type="ECO:0000313" key="2">
    <source>
        <dbReference type="EMBL" id="RQX02286.1"/>
    </source>
</evidence>
<dbReference type="Proteomes" id="UP000266889">
    <property type="component" value="Unassembled WGS sequence"/>
</dbReference>
<feature type="compositionally biased region" description="Pro residues" evidence="1">
    <location>
        <begin position="172"/>
        <end position="194"/>
    </location>
</feature>
<feature type="region of interest" description="Disordered" evidence="1">
    <location>
        <begin position="107"/>
        <end position="202"/>
    </location>
</feature>
<evidence type="ECO:0000256" key="1">
    <source>
        <dbReference type="SAM" id="MobiDB-lite"/>
    </source>
</evidence>
<evidence type="ECO:0000313" key="3">
    <source>
        <dbReference type="Proteomes" id="UP000266889"/>
    </source>
</evidence>
<name>A0A3N9WN47_9ACTN</name>
<reference evidence="2 3" key="1">
    <citation type="submission" date="2018-05" db="EMBL/GenBank/DDBJ databases">
        <title>Micromonospora from Atacama Desert.</title>
        <authorList>
            <person name="Carro L."/>
            <person name="Goodfellow M."/>
            <person name="Klenk H.-P."/>
        </authorList>
    </citation>
    <scope>NUCLEOTIDE SEQUENCE [LARGE SCALE GENOMIC DNA]</scope>
    <source>
        <strain evidence="2 3">LB32</strain>
    </source>
</reference>
<feature type="compositionally biased region" description="Low complexity" evidence="1">
    <location>
        <begin position="119"/>
        <end position="136"/>
    </location>
</feature>
<organism evidence="2 3">
    <name type="scientific">Micromonospora arida</name>
    <dbReference type="NCBI Taxonomy" id="2203715"/>
    <lineage>
        <taxon>Bacteria</taxon>
        <taxon>Bacillati</taxon>
        <taxon>Actinomycetota</taxon>
        <taxon>Actinomycetes</taxon>
        <taxon>Micromonosporales</taxon>
        <taxon>Micromonosporaceae</taxon>
        <taxon>Micromonospora</taxon>
    </lineage>
</organism>